<evidence type="ECO:0000256" key="1">
    <source>
        <dbReference type="ARBA" id="ARBA00007673"/>
    </source>
</evidence>
<dbReference type="InterPro" id="IPR007400">
    <property type="entry name" value="PrpF-like"/>
</dbReference>
<dbReference type="Pfam" id="PF04303">
    <property type="entry name" value="PrpF"/>
    <property type="match status" value="2"/>
</dbReference>
<keyword evidence="2 3" id="KW-0413">Isomerase</keyword>
<dbReference type="PANTHER" id="PTHR43709:SF2">
    <property type="entry name" value="DUF453 DOMAIN PROTEIN (AFU_ORTHOLOGUE AFUA_6G00360)"/>
    <property type="match status" value="1"/>
</dbReference>
<evidence type="ECO:0000313" key="4">
    <source>
        <dbReference type="Proteomes" id="UP000310108"/>
    </source>
</evidence>
<dbReference type="PANTHER" id="PTHR43709">
    <property type="entry name" value="ACONITATE ISOMERASE-RELATED"/>
    <property type="match status" value="1"/>
</dbReference>
<proteinExistence type="inferred from homology"/>
<dbReference type="GO" id="GO:0016853">
    <property type="term" value="F:isomerase activity"/>
    <property type="evidence" value="ECO:0007669"/>
    <property type="project" value="UniProtKB-KW"/>
</dbReference>
<dbReference type="STRING" id="1306861.A0A4V6Y9I8"/>
<evidence type="ECO:0000313" key="3">
    <source>
        <dbReference type="EMBL" id="TKW56606.1"/>
    </source>
</evidence>
<dbReference type="OrthoDB" id="10267539at2759"/>
<comment type="caution">
    <text evidence="3">The sequence shown here is derived from an EMBL/GenBank/DDBJ whole genome shotgun (WGS) entry which is preliminary data.</text>
</comment>
<evidence type="ECO:0000256" key="2">
    <source>
        <dbReference type="ARBA" id="ARBA00023235"/>
    </source>
</evidence>
<dbReference type="Gene3D" id="3.10.310.10">
    <property type="entry name" value="Diaminopimelate Epimerase, Chain A, domain 1"/>
    <property type="match status" value="2"/>
</dbReference>
<reference evidence="3 4" key="1">
    <citation type="journal article" date="2019" name="PLoS ONE">
        <title>Comparative genome analysis indicates high evolutionary potential of pathogenicity genes in Colletotrichum tanaceti.</title>
        <authorList>
            <person name="Lelwala R.V."/>
            <person name="Korhonen P.K."/>
            <person name="Young N.D."/>
            <person name="Scott J.B."/>
            <person name="Ades P.A."/>
            <person name="Gasser R.B."/>
            <person name="Taylor P.W.J."/>
        </authorList>
    </citation>
    <scope>NUCLEOTIDE SEQUENCE [LARGE SCALE GENOMIC DNA]</scope>
    <source>
        <strain evidence="3">BRIP57314</strain>
    </source>
</reference>
<dbReference type="SUPFAM" id="SSF54506">
    <property type="entry name" value="Diaminopimelate epimerase-like"/>
    <property type="match status" value="2"/>
</dbReference>
<keyword evidence="4" id="KW-1185">Reference proteome</keyword>
<accession>A0A4V6Y9I8</accession>
<dbReference type="AlphaFoldDB" id="A0A4V6Y9I8"/>
<organism evidence="3 4">
    <name type="scientific">Colletotrichum tanaceti</name>
    <dbReference type="NCBI Taxonomy" id="1306861"/>
    <lineage>
        <taxon>Eukaryota</taxon>
        <taxon>Fungi</taxon>
        <taxon>Dikarya</taxon>
        <taxon>Ascomycota</taxon>
        <taxon>Pezizomycotina</taxon>
        <taxon>Sordariomycetes</taxon>
        <taxon>Hypocreomycetidae</taxon>
        <taxon>Glomerellales</taxon>
        <taxon>Glomerellaceae</taxon>
        <taxon>Colletotrichum</taxon>
        <taxon>Colletotrichum destructivum species complex</taxon>
    </lineage>
</organism>
<dbReference type="Proteomes" id="UP000310108">
    <property type="component" value="Unassembled WGS sequence"/>
</dbReference>
<gene>
    <name evidence="3" type="primary">yraM</name>
    <name evidence="3" type="ORF">CTA1_3506</name>
</gene>
<name>A0A4V6Y9I8_9PEZI</name>
<comment type="similarity">
    <text evidence="1">Belongs to the PrpF family.</text>
</comment>
<dbReference type="EMBL" id="PJEX01000063">
    <property type="protein sequence ID" value="TKW56606.1"/>
    <property type="molecule type" value="Genomic_DNA"/>
</dbReference>
<sequence>MPFNTKVFNICILAPAGSFTKSHTLQYLPAVLMCLFVHRSHLPPTQDEWATPFLAAMGSSSSATSKVAAVAPSSRPGVDVEHTFVQVAVGGETVDLSGNCGNICSAVGPFAVQERRRRRGLGWWTGSGSEIKIAFVEIVGSMTGKPFPSGKRSKEIVVEEVRALGDLAVDVTLIDSANPFVFVDAQSLPAPLRGQPADSSLALEVAGAIRRRGAVRMGLAATIEAAGLARGSPYLPRPLDDDTATAKEATDIRVQAYSMGKPHPGLQLTGGITLASAVVTEGAVAHCIAGSEGPTLQTEGIPTPRRTPSPVEGALGLPTEEVLDDSLAGEHNPGRTVRTVRIRHGSGTMDVEVWGSRGRRGSCVGPMRRDEDGAAAF</sequence>
<protein>
    <submittedName>
        <fullName evidence="3">Putative isomerase YraM</fullName>
    </submittedName>
</protein>